<keyword evidence="1" id="KW-0413">Isomerase</keyword>
<dbReference type="Pfam" id="PF01361">
    <property type="entry name" value="Tautomerase"/>
    <property type="match status" value="1"/>
</dbReference>
<dbReference type="InterPro" id="IPR014347">
    <property type="entry name" value="Tautomerase/MIF_sf"/>
</dbReference>
<evidence type="ECO:0000259" key="3">
    <source>
        <dbReference type="Pfam" id="PF01361"/>
    </source>
</evidence>
<feature type="domain" description="4-oxalocrotonate tautomerase-like" evidence="3">
    <location>
        <begin position="2"/>
        <end position="60"/>
    </location>
</feature>
<evidence type="ECO:0000256" key="2">
    <source>
        <dbReference type="SAM" id="MobiDB-lite"/>
    </source>
</evidence>
<accession>A0ABY4RYL9</accession>
<gene>
    <name evidence="4" type="ORF">MW290_07845</name>
</gene>
<name>A0ABY4RYL9_AQUTE</name>
<keyword evidence="5" id="KW-1185">Reference proteome</keyword>
<dbReference type="EMBL" id="CP097635">
    <property type="protein sequence ID" value="URI05858.1"/>
    <property type="molecule type" value="Genomic_DNA"/>
</dbReference>
<protein>
    <submittedName>
        <fullName evidence="4">Tautomerase family protein</fullName>
    </submittedName>
</protein>
<organism evidence="4 5">
    <name type="scientific">Aquincola tertiaricarbonis</name>
    <dbReference type="NCBI Taxonomy" id="391953"/>
    <lineage>
        <taxon>Bacteria</taxon>
        <taxon>Pseudomonadati</taxon>
        <taxon>Pseudomonadota</taxon>
        <taxon>Betaproteobacteria</taxon>
        <taxon>Burkholderiales</taxon>
        <taxon>Sphaerotilaceae</taxon>
        <taxon>Aquincola</taxon>
    </lineage>
</organism>
<dbReference type="Proteomes" id="UP001056201">
    <property type="component" value="Chromosome 1"/>
</dbReference>
<sequence>MPFIDVKILEGVLDHAQHQALMAEITEAVVRVGGEAMRPMTRCVVQEIRSGLWSVGGKPLVPPTPPTPPTPPAAHSG</sequence>
<dbReference type="Gene3D" id="3.30.429.10">
    <property type="entry name" value="Macrophage Migration Inhibitory Factor"/>
    <property type="match status" value="1"/>
</dbReference>
<evidence type="ECO:0000313" key="5">
    <source>
        <dbReference type="Proteomes" id="UP001056201"/>
    </source>
</evidence>
<feature type="region of interest" description="Disordered" evidence="2">
    <location>
        <begin position="55"/>
        <end position="77"/>
    </location>
</feature>
<dbReference type="RefSeq" id="WP_250194123.1">
    <property type="nucleotide sequence ID" value="NZ_CP097635.1"/>
</dbReference>
<dbReference type="SUPFAM" id="SSF55331">
    <property type="entry name" value="Tautomerase/MIF"/>
    <property type="match status" value="1"/>
</dbReference>
<reference evidence="4" key="1">
    <citation type="submission" date="2022-05" db="EMBL/GenBank/DDBJ databases">
        <title>An RpoN-dependent PEP-CTERM gene is involved in floc formation of an Aquincola tertiaricarbonis strain.</title>
        <authorList>
            <person name="Qiu D."/>
            <person name="Xia M."/>
        </authorList>
    </citation>
    <scope>NUCLEOTIDE SEQUENCE</scope>
    <source>
        <strain evidence="4">RN12</strain>
    </source>
</reference>
<feature type="compositionally biased region" description="Pro residues" evidence="2">
    <location>
        <begin position="60"/>
        <end position="77"/>
    </location>
</feature>
<evidence type="ECO:0000256" key="1">
    <source>
        <dbReference type="ARBA" id="ARBA00023235"/>
    </source>
</evidence>
<proteinExistence type="predicted"/>
<dbReference type="InterPro" id="IPR004370">
    <property type="entry name" value="4-OT-like_dom"/>
</dbReference>
<evidence type="ECO:0000313" key="4">
    <source>
        <dbReference type="EMBL" id="URI05858.1"/>
    </source>
</evidence>